<keyword evidence="1" id="KW-0472">Membrane</keyword>
<evidence type="ECO:0000256" key="1">
    <source>
        <dbReference type="SAM" id="Phobius"/>
    </source>
</evidence>
<organism evidence="2 3">
    <name type="scientific">Acetohalobium arabaticum (strain ATCC 49924 / DSM 5501 / Z-7288)</name>
    <dbReference type="NCBI Taxonomy" id="574087"/>
    <lineage>
        <taxon>Bacteria</taxon>
        <taxon>Bacillati</taxon>
        <taxon>Bacillota</taxon>
        <taxon>Clostridia</taxon>
        <taxon>Halanaerobiales</taxon>
        <taxon>Halobacteroidaceae</taxon>
        <taxon>Acetohalobium</taxon>
    </lineage>
</organism>
<sequence>MNLSTIQILLHIVPESFLLIYVSLGLINIKIKLQQHIKITIIYTCCLILLRDILNLYGLHIIFLFLSLTLLFRIFIEISWNLAIIASLLGFIILLLSELVLFPLVFQYLNTNIKTFINNDLILFSIIFYLTKLPSLIMSLMIYFFDFHLLNSEYLNDIFDFHLLNSEYLNDIFNFTNAN</sequence>
<dbReference type="OrthoDB" id="2112938at2"/>
<feature type="transmembrane region" description="Helical" evidence="1">
    <location>
        <begin position="82"/>
        <end position="109"/>
    </location>
</feature>
<dbReference type="EMBL" id="CP002105">
    <property type="protein sequence ID" value="ADL12130.1"/>
    <property type="molecule type" value="Genomic_DNA"/>
</dbReference>
<dbReference type="STRING" id="574087.Acear_0587"/>
<feature type="transmembrane region" description="Helical" evidence="1">
    <location>
        <begin position="121"/>
        <end position="145"/>
    </location>
</feature>
<evidence type="ECO:0000313" key="2">
    <source>
        <dbReference type="EMBL" id="ADL12130.1"/>
    </source>
</evidence>
<keyword evidence="1" id="KW-0812">Transmembrane</keyword>
<feature type="transmembrane region" description="Helical" evidence="1">
    <location>
        <begin position="6"/>
        <end position="29"/>
    </location>
</feature>
<reference evidence="2 3" key="1">
    <citation type="journal article" date="2010" name="Stand. Genomic Sci.">
        <title>Complete genome sequence of Acetohalobium arabaticum type strain (Z-7288).</title>
        <authorList>
            <person name="Sikorski J."/>
            <person name="Lapidus A."/>
            <person name="Chertkov O."/>
            <person name="Lucas S."/>
            <person name="Copeland A."/>
            <person name="Glavina Del Rio T."/>
            <person name="Nolan M."/>
            <person name="Tice H."/>
            <person name="Cheng J.F."/>
            <person name="Han C."/>
            <person name="Brambilla E."/>
            <person name="Pitluck S."/>
            <person name="Liolios K."/>
            <person name="Ivanova N."/>
            <person name="Mavromatis K."/>
            <person name="Mikhailova N."/>
            <person name="Pati A."/>
            <person name="Bruce D."/>
            <person name="Detter C."/>
            <person name="Tapia R."/>
            <person name="Goodwin L."/>
            <person name="Chen A."/>
            <person name="Palaniappan K."/>
            <person name="Land M."/>
            <person name="Hauser L."/>
            <person name="Chang Y.J."/>
            <person name="Jeffries C.D."/>
            <person name="Rohde M."/>
            <person name="Goker M."/>
            <person name="Spring S."/>
            <person name="Woyke T."/>
            <person name="Bristow J."/>
            <person name="Eisen J.A."/>
            <person name="Markowitz V."/>
            <person name="Hugenholtz P."/>
            <person name="Kyrpides N.C."/>
            <person name="Klenk H.P."/>
        </authorList>
    </citation>
    <scope>NUCLEOTIDE SEQUENCE [LARGE SCALE GENOMIC DNA]</scope>
    <source>
        <strain evidence="3">ATCC 49924 / DSM 5501 / Z-7288</strain>
    </source>
</reference>
<keyword evidence="3" id="KW-1185">Reference proteome</keyword>
<dbReference type="HOGENOM" id="CLU_1684122_0_0_9"/>
<dbReference type="KEGG" id="aar:Acear_0587"/>
<keyword evidence="1" id="KW-1133">Transmembrane helix</keyword>
<proteinExistence type="predicted"/>
<dbReference type="eggNOG" id="ENOG502ZWZC">
    <property type="taxonomic scope" value="Bacteria"/>
</dbReference>
<accession>D9QV71</accession>
<name>D9QV71_ACEAZ</name>
<evidence type="ECO:0000313" key="3">
    <source>
        <dbReference type="Proteomes" id="UP000001661"/>
    </source>
</evidence>
<dbReference type="RefSeq" id="WP_013277576.1">
    <property type="nucleotide sequence ID" value="NC_014378.1"/>
</dbReference>
<gene>
    <name evidence="2" type="ordered locus">Acear_0587</name>
</gene>
<dbReference type="AlphaFoldDB" id="D9QV71"/>
<feature type="transmembrane region" description="Helical" evidence="1">
    <location>
        <begin position="57"/>
        <end position="76"/>
    </location>
</feature>
<dbReference type="Proteomes" id="UP000001661">
    <property type="component" value="Chromosome"/>
</dbReference>
<protein>
    <submittedName>
        <fullName evidence="2">Uncharacterized protein</fullName>
    </submittedName>
</protein>